<dbReference type="InterPro" id="IPR025274">
    <property type="entry name" value="DUF4070"/>
</dbReference>
<dbReference type="SUPFAM" id="SSF102114">
    <property type="entry name" value="Radical SAM enzymes"/>
    <property type="match status" value="1"/>
</dbReference>
<dbReference type="InterPro" id="IPR006158">
    <property type="entry name" value="Cobalamin-bd"/>
</dbReference>
<evidence type="ECO:0000256" key="4">
    <source>
        <dbReference type="ARBA" id="ARBA00023004"/>
    </source>
</evidence>
<dbReference type="Gene3D" id="3.80.30.20">
    <property type="entry name" value="tm_1862 like domain"/>
    <property type="match status" value="1"/>
</dbReference>
<name>A0ABS8L223_9HYPH</name>
<dbReference type="InterPro" id="IPR023404">
    <property type="entry name" value="rSAM_horseshoe"/>
</dbReference>
<evidence type="ECO:0000256" key="2">
    <source>
        <dbReference type="ARBA" id="ARBA00022691"/>
    </source>
</evidence>
<keyword evidence="3" id="KW-0479">Metal-binding</keyword>
<dbReference type="SFLD" id="SFLDG01082">
    <property type="entry name" value="B12-binding_domain_containing"/>
    <property type="match status" value="1"/>
</dbReference>
<dbReference type="PANTHER" id="PTHR43409">
    <property type="entry name" value="ANAEROBIC MAGNESIUM-PROTOPORPHYRIN IX MONOMETHYL ESTER CYCLASE-RELATED"/>
    <property type="match status" value="1"/>
</dbReference>
<evidence type="ECO:0000256" key="5">
    <source>
        <dbReference type="ARBA" id="ARBA00023014"/>
    </source>
</evidence>
<dbReference type="CDD" id="cd01335">
    <property type="entry name" value="Radical_SAM"/>
    <property type="match status" value="1"/>
</dbReference>
<evidence type="ECO:0000259" key="7">
    <source>
        <dbReference type="PROSITE" id="PS51918"/>
    </source>
</evidence>
<dbReference type="Proteomes" id="UP001198862">
    <property type="component" value="Unassembled WGS sequence"/>
</dbReference>
<evidence type="ECO:0000259" key="6">
    <source>
        <dbReference type="PROSITE" id="PS51332"/>
    </source>
</evidence>
<dbReference type="SFLD" id="SFLDF00303">
    <property type="entry name" value="hopanoid_C2-methyltransferase"/>
    <property type="match status" value="1"/>
</dbReference>
<dbReference type="InterPro" id="IPR058240">
    <property type="entry name" value="rSAM_sf"/>
</dbReference>
<proteinExistence type="predicted"/>
<dbReference type="RefSeq" id="WP_230553771.1">
    <property type="nucleotide sequence ID" value="NZ_JAJISD010000014.1"/>
</dbReference>
<evidence type="ECO:0000313" key="9">
    <source>
        <dbReference type="Proteomes" id="UP001198862"/>
    </source>
</evidence>
<dbReference type="InterPro" id="IPR034466">
    <property type="entry name" value="Methyltransferase_Class_B"/>
</dbReference>
<keyword evidence="2" id="KW-0949">S-adenosyl-L-methionine</keyword>
<evidence type="ECO:0000313" key="8">
    <source>
        <dbReference type="EMBL" id="MCC8432351.1"/>
    </source>
</evidence>
<accession>A0ABS8L223</accession>
<dbReference type="EMBL" id="JAJISD010000014">
    <property type="protein sequence ID" value="MCC8432351.1"/>
    <property type="molecule type" value="Genomic_DNA"/>
</dbReference>
<comment type="caution">
    <text evidence="8">The sequence shown here is derived from an EMBL/GenBank/DDBJ whole genome shotgun (WGS) entry which is preliminary data.</text>
</comment>
<evidence type="ECO:0000256" key="3">
    <source>
        <dbReference type="ARBA" id="ARBA00022723"/>
    </source>
</evidence>
<dbReference type="InterPro" id="IPR006638">
    <property type="entry name" value="Elp3/MiaA/NifB-like_rSAM"/>
</dbReference>
<sequence length="569" mass="63493">MVSWLQGSAHIPDERCNVLLVSPRFPATTFWNNKALSEVGGARHTAIPLGLLTVAALLPSSWTCRMIDRNVADVAESDLDWADLVMTGGMNVQRPDCLELVGLAQRRGKPVVVGGPDASSEPHVYAHADFVVVGEAETVIRDFIAAWEAGDRSRTFTAEKFKVDVTTTPVPRYDLLKRGDYLYLAVQFSRGCPFTCEFCDIIELYGRRPRVKTTAQMLAELEAIRRSGYRGHVDFVDDNFIGSKKAVKEFLPALIAWQKQHDYPFNFSTEASVNLADDEALLALMREAGFFVVFVGIESPDGDTLVSMQKKQNTRRALSDSVARIHRHGMFVIAGFIVGFDSEMAGVADGMVDCIEDAGIAICMAGLLTALANTQLTRRLERENRMFPEDWTQKKLREGGDQCLLGLNFETLRQRRDVLADYKSVIDRIYTPQAFFGRVSRAARQLDCFWPARQSIPGAKPPWRVLGLGRGDWISLYRLLRAAMRHHPLLIGHYVKALVDCHRVNPGALQAVGTMAAFYLHLGPFARVVSREMARQIAEIDAGTWRSPVVARKTGASREETRARDRFAT</sequence>
<dbReference type="InterPro" id="IPR007197">
    <property type="entry name" value="rSAM"/>
</dbReference>
<keyword evidence="5" id="KW-0411">Iron-sulfur</keyword>
<evidence type="ECO:0000256" key="1">
    <source>
        <dbReference type="ARBA" id="ARBA00001966"/>
    </source>
</evidence>
<dbReference type="Pfam" id="PF02310">
    <property type="entry name" value="B12-binding"/>
    <property type="match status" value="1"/>
</dbReference>
<feature type="domain" description="Radical SAM core" evidence="7">
    <location>
        <begin position="178"/>
        <end position="401"/>
    </location>
</feature>
<dbReference type="Pfam" id="PF04055">
    <property type="entry name" value="Radical_SAM"/>
    <property type="match status" value="1"/>
</dbReference>
<keyword evidence="9" id="KW-1185">Reference proteome</keyword>
<dbReference type="InterPro" id="IPR034530">
    <property type="entry name" value="HpnP-like"/>
</dbReference>
<comment type="cofactor">
    <cofactor evidence="1">
        <name>[4Fe-4S] cluster</name>
        <dbReference type="ChEBI" id="CHEBI:49883"/>
    </cofactor>
</comment>
<gene>
    <name evidence="8" type="ORF">LJ725_25530</name>
</gene>
<dbReference type="SFLD" id="SFLDS00029">
    <property type="entry name" value="Radical_SAM"/>
    <property type="match status" value="1"/>
</dbReference>
<dbReference type="SFLD" id="SFLDG01123">
    <property type="entry name" value="methyltransferase_(Class_B)"/>
    <property type="match status" value="1"/>
</dbReference>
<dbReference type="PROSITE" id="PS51918">
    <property type="entry name" value="RADICAL_SAM"/>
    <property type="match status" value="1"/>
</dbReference>
<dbReference type="SMART" id="SM00729">
    <property type="entry name" value="Elp3"/>
    <property type="match status" value="1"/>
</dbReference>
<dbReference type="PROSITE" id="PS51332">
    <property type="entry name" value="B12_BINDING"/>
    <property type="match status" value="1"/>
</dbReference>
<dbReference type="PANTHER" id="PTHR43409:SF3">
    <property type="entry name" value="HYPOTHETICAL METHYLTRANSFERASE"/>
    <property type="match status" value="1"/>
</dbReference>
<organism evidence="8 9">
    <name type="scientific">Reyranella aquatilis</name>
    <dbReference type="NCBI Taxonomy" id="2035356"/>
    <lineage>
        <taxon>Bacteria</taxon>
        <taxon>Pseudomonadati</taxon>
        <taxon>Pseudomonadota</taxon>
        <taxon>Alphaproteobacteria</taxon>
        <taxon>Hyphomicrobiales</taxon>
        <taxon>Reyranellaceae</taxon>
        <taxon>Reyranella</taxon>
    </lineage>
</organism>
<feature type="domain" description="B12-binding" evidence="6">
    <location>
        <begin position="15"/>
        <end position="154"/>
    </location>
</feature>
<keyword evidence="4" id="KW-0408">Iron</keyword>
<reference evidence="8 9" key="1">
    <citation type="submission" date="2021-11" db="EMBL/GenBank/DDBJ databases">
        <authorList>
            <person name="Lee D.-H."/>
            <person name="Kim S.-B."/>
        </authorList>
    </citation>
    <scope>NUCLEOTIDE SEQUENCE [LARGE SCALE GENOMIC DNA]</scope>
    <source>
        <strain evidence="8 9">KCTC 52223</strain>
    </source>
</reference>
<dbReference type="Pfam" id="PF13282">
    <property type="entry name" value="DUF4070"/>
    <property type="match status" value="1"/>
</dbReference>
<dbReference type="InterPro" id="IPR051198">
    <property type="entry name" value="BchE-like"/>
</dbReference>
<dbReference type="Gene3D" id="3.40.50.280">
    <property type="entry name" value="Cobalamin-binding domain"/>
    <property type="match status" value="1"/>
</dbReference>
<protein>
    <submittedName>
        <fullName evidence="8">B12-binding domain-containing radical SAM protein</fullName>
    </submittedName>
</protein>